<dbReference type="Pfam" id="PF01520">
    <property type="entry name" value="Amidase_3"/>
    <property type="match status" value="1"/>
</dbReference>
<accession>A0ABU1INV8</accession>
<evidence type="ECO:0000313" key="4">
    <source>
        <dbReference type="Proteomes" id="UP001185012"/>
    </source>
</evidence>
<evidence type="ECO:0000313" key="3">
    <source>
        <dbReference type="EMBL" id="MDR6226475.1"/>
    </source>
</evidence>
<gene>
    <name evidence="3" type="ORF">JOE21_002482</name>
</gene>
<dbReference type="EMBL" id="JAVDQG010000005">
    <property type="protein sequence ID" value="MDR6226475.1"/>
    <property type="molecule type" value="Genomic_DNA"/>
</dbReference>
<sequence length="231" mass="25385">MAKIAVDPGHGINTPGKRTAKAVPKYGRVIKEYEFNKPTALALKTALERQGHTVVYTGGDHDPSLSARCKKANDAKADYFISIHYNAGGGHGVETYMVGRGGQAEKLAKRIQKEVVKVRNQRNRGVKVANFQVLQDTKMPAVLVECGFMDDPRGMEQEWMLDKRFQRGVAEAICKAVQSQLKQSYKAPETASSSLVRVHYKGKPVGAYADPDNALIKVKELTKVGSTIEVK</sequence>
<proteinExistence type="predicted"/>
<organism evidence="3 4">
    <name type="scientific">Desmospora profundinema</name>
    <dbReference type="NCBI Taxonomy" id="1571184"/>
    <lineage>
        <taxon>Bacteria</taxon>
        <taxon>Bacillati</taxon>
        <taxon>Bacillota</taxon>
        <taxon>Bacilli</taxon>
        <taxon>Bacillales</taxon>
        <taxon>Thermoactinomycetaceae</taxon>
        <taxon>Desmospora</taxon>
    </lineage>
</organism>
<evidence type="ECO:0000256" key="1">
    <source>
        <dbReference type="ARBA" id="ARBA00022801"/>
    </source>
</evidence>
<name>A0ABU1INV8_9BACL</name>
<dbReference type="Proteomes" id="UP001185012">
    <property type="component" value="Unassembled WGS sequence"/>
</dbReference>
<dbReference type="EC" id="3.5.1.28" evidence="3"/>
<evidence type="ECO:0000259" key="2">
    <source>
        <dbReference type="SMART" id="SM00646"/>
    </source>
</evidence>
<comment type="caution">
    <text evidence="3">The sequence shown here is derived from an EMBL/GenBank/DDBJ whole genome shotgun (WGS) entry which is preliminary data.</text>
</comment>
<dbReference type="Gene3D" id="3.40.630.40">
    <property type="entry name" value="Zn-dependent exopeptidases"/>
    <property type="match status" value="1"/>
</dbReference>
<dbReference type="PANTHER" id="PTHR30404:SF0">
    <property type="entry name" value="N-ACETYLMURAMOYL-L-ALANINE AMIDASE AMIC"/>
    <property type="match status" value="1"/>
</dbReference>
<dbReference type="RefSeq" id="WP_309866394.1">
    <property type="nucleotide sequence ID" value="NZ_JAVDQG010000005.1"/>
</dbReference>
<dbReference type="CDD" id="cd02696">
    <property type="entry name" value="MurNAc-LAA"/>
    <property type="match status" value="1"/>
</dbReference>
<dbReference type="SMART" id="SM00646">
    <property type="entry name" value="Ami_3"/>
    <property type="match status" value="1"/>
</dbReference>
<feature type="domain" description="MurNAc-LAA" evidence="2">
    <location>
        <begin position="69"/>
        <end position="178"/>
    </location>
</feature>
<reference evidence="3 4" key="1">
    <citation type="submission" date="2023-07" db="EMBL/GenBank/DDBJ databases">
        <title>Genomic Encyclopedia of Type Strains, Phase IV (KMG-IV): sequencing the most valuable type-strain genomes for metagenomic binning, comparative biology and taxonomic classification.</title>
        <authorList>
            <person name="Goeker M."/>
        </authorList>
    </citation>
    <scope>NUCLEOTIDE SEQUENCE [LARGE SCALE GENOMIC DNA]</scope>
    <source>
        <strain evidence="3 4">DSM 45903</strain>
    </source>
</reference>
<keyword evidence="1 3" id="KW-0378">Hydrolase</keyword>
<dbReference type="InterPro" id="IPR002508">
    <property type="entry name" value="MurNAc-LAA_cat"/>
</dbReference>
<dbReference type="SUPFAM" id="SSF53187">
    <property type="entry name" value="Zn-dependent exopeptidases"/>
    <property type="match status" value="1"/>
</dbReference>
<dbReference type="InterPro" id="IPR050695">
    <property type="entry name" value="N-acetylmuramoyl_amidase_3"/>
</dbReference>
<protein>
    <submittedName>
        <fullName evidence="3">N-acetylmuramoyl-L-alanine amidase</fullName>
        <ecNumber evidence="3">3.5.1.28</ecNumber>
    </submittedName>
</protein>
<keyword evidence="4" id="KW-1185">Reference proteome</keyword>
<dbReference type="PANTHER" id="PTHR30404">
    <property type="entry name" value="N-ACETYLMURAMOYL-L-ALANINE AMIDASE"/>
    <property type="match status" value="1"/>
</dbReference>
<dbReference type="GO" id="GO:0008745">
    <property type="term" value="F:N-acetylmuramoyl-L-alanine amidase activity"/>
    <property type="evidence" value="ECO:0007669"/>
    <property type="project" value="UniProtKB-EC"/>
</dbReference>